<dbReference type="Pfam" id="PF08811">
    <property type="entry name" value="DUF1800"/>
    <property type="match status" value="1"/>
</dbReference>
<evidence type="ECO:0000313" key="1">
    <source>
        <dbReference type="EMBL" id="TWI91210.1"/>
    </source>
</evidence>
<reference evidence="1 2" key="1">
    <citation type="journal article" date="2013" name="Stand. Genomic Sci.">
        <title>Genomic Encyclopedia of Type Strains, Phase I: The one thousand microbial genomes (KMG-I) project.</title>
        <authorList>
            <person name="Kyrpides N.C."/>
            <person name="Woyke T."/>
            <person name="Eisen J.A."/>
            <person name="Garrity G."/>
            <person name="Lilburn T.G."/>
            <person name="Beck B.J."/>
            <person name="Whitman W.B."/>
            <person name="Hugenholtz P."/>
            <person name="Klenk H.P."/>
        </authorList>
    </citation>
    <scope>NUCLEOTIDE SEQUENCE [LARGE SCALE GENOMIC DNA]</scope>
    <source>
        <strain evidence="1 2">DSM 13484</strain>
    </source>
</reference>
<dbReference type="RefSeq" id="WP_170232337.1">
    <property type="nucleotide sequence ID" value="NZ_BAAAFY010000001.1"/>
</dbReference>
<gene>
    <name evidence="1" type="ORF">LX66_0575</name>
</gene>
<sequence length="483" mass="55754">MVSVPEKLQMQHLAWRAGFGEPLPEVLKWTHKRRKAVVHRLLSGPEKAALEPVTVIGASELPDYRKMKSMSAEERKQVRQMNTQGVKDLNIAWVQAMIGSNYPLREKMALFWHGHFACRTQNVIFNQQLLQVIREHALGNFGDLLSGVSKTPAMLAFLNNQQNRKRHPNENFAREVMELFTMGRGHYTEQDVKEAARAFTGWGFDQEGQFVFREKIHDEGEKTVLGKTGRFNGDDMLQILLEQRQTARFITAKIYRYFVDDVNTDEARVNILADKFYQSGYDISALMREIFMADWFYDDMHVGNRIKPPVELLVGLRRTIPMEFEQEAVMLLFQGVLGQQLFYPPNVAGWPGGRNWIDSSSLMFRLRLPQVILYSQELHAKPKEITPEMGEGQRYKMTLQLNNTLRKLYARRVNAKVNWQPYLDTYRDIPRERLAGEIAGSLLVKNAGADKPLLDKYADASTRDNYIKTVTIDVMSTPEYQLC</sequence>
<evidence type="ECO:0000313" key="2">
    <source>
        <dbReference type="Proteomes" id="UP000316778"/>
    </source>
</evidence>
<name>A0A562TDZ2_CHIJA</name>
<keyword evidence="2" id="KW-1185">Reference proteome</keyword>
<dbReference type="EMBL" id="VLLG01000002">
    <property type="protein sequence ID" value="TWI91210.1"/>
    <property type="molecule type" value="Genomic_DNA"/>
</dbReference>
<proteinExistence type="predicted"/>
<accession>A0A562TDZ2</accession>
<dbReference type="Proteomes" id="UP000316778">
    <property type="component" value="Unassembled WGS sequence"/>
</dbReference>
<organism evidence="1 2">
    <name type="scientific">Chitinophaga japonensis</name>
    <name type="common">Flexibacter japonensis</name>
    <dbReference type="NCBI Taxonomy" id="104662"/>
    <lineage>
        <taxon>Bacteria</taxon>
        <taxon>Pseudomonadati</taxon>
        <taxon>Bacteroidota</taxon>
        <taxon>Chitinophagia</taxon>
        <taxon>Chitinophagales</taxon>
        <taxon>Chitinophagaceae</taxon>
        <taxon>Chitinophaga</taxon>
    </lineage>
</organism>
<dbReference type="AlphaFoldDB" id="A0A562TDZ2"/>
<protein>
    <submittedName>
        <fullName evidence="1">Uncharacterized protein (DUF1800 family)</fullName>
    </submittedName>
</protein>
<dbReference type="InterPro" id="IPR014917">
    <property type="entry name" value="DUF1800"/>
</dbReference>
<comment type="caution">
    <text evidence="1">The sequence shown here is derived from an EMBL/GenBank/DDBJ whole genome shotgun (WGS) entry which is preliminary data.</text>
</comment>